<dbReference type="GO" id="GO:0003735">
    <property type="term" value="F:structural constituent of ribosome"/>
    <property type="evidence" value="ECO:0007669"/>
    <property type="project" value="InterPro"/>
</dbReference>
<dbReference type="Proteomes" id="UP000307173">
    <property type="component" value="Unassembled WGS sequence"/>
</dbReference>
<evidence type="ECO:0000259" key="1">
    <source>
        <dbReference type="Pfam" id="PF19189"/>
    </source>
</evidence>
<dbReference type="InterPro" id="IPR017264">
    <property type="entry name" value="Ribosomal_mS37_fun"/>
</dbReference>
<dbReference type="GO" id="GO:0005763">
    <property type="term" value="C:mitochondrial small ribosomal subunit"/>
    <property type="evidence" value="ECO:0007669"/>
    <property type="project" value="TreeGrafter"/>
</dbReference>
<proteinExistence type="predicted"/>
<name>A0A4T0X6B4_9ASCO</name>
<dbReference type="Gene3D" id="1.25.40.10">
    <property type="entry name" value="Tetratricopeptide repeat domain"/>
    <property type="match status" value="1"/>
</dbReference>
<feature type="domain" description="Mtf2-like C-terminal" evidence="1">
    <location>
        <begin position="212"/>
        <end position="411"/>
    </location>
</feature>
<dbReference type="STRING" id="52247.A0A4T0X6B4"/>
<protein>
    <recommendedName>
        <fullName evidence="1">Mtf2-like C-terminal domain-containing protein</fullName>
    </recommendedName>
</protein>
<dbReference type="InterPro" id="IPR043837">
    <property type="entry name" value="Mtf2-like_C"/>
</dbReference>
<comment type="caution">
    <text evidence="2">The sequence shown here is derived from an EMBL/GenBank/DDBJ whole genome shotgun (WGS) entry which is preliminary data.</text>
</comment>
<reference evidence="2 3" key="1">
    <citation type="journal article" date="2019" name="Front. Genet.">
        <title>Whole-Genome Sequencing of the Opportunistic Yeast Pathogen Candida inconspicua Uncovers Its Hybrid Origin.</title>
        <authorList>
            <person name="Mixao V."/>
            <person name="Hansen A.P."/>
            <person name="Saus E."/>
            <person name="Boekhout T."/>
            <person name="Lass-Florl C."/>
            <person name="Gabaldon T."/>
        </authorList>
    </citation>
    <scope>NUCLEOTIDE SEQUENCE [LARGE SCALE GENOMIC DNA]</scope>
    <source>
        <strain evidence="2 3">CBS 180</strain>
    </source>
</reference>
<evidence type="ECO:0000313" key="3">
    <source>
        <dbReference type="Proteomes" id="UP000307173"/>
    </source>
</evidence>
<dbReference type="OrthoDB" id="2444174at2759"/>
<accession>A0A4T0X6B4</accession>
<dbReference type="PANTHER" id="PTHR28066:SF1">
    <property type="entry name" value="SMALL RIBOSOMAL SUBUNIT PROTEIN MS37"/>
    <property type="match status" value="1"/>
</dbReference>
<sequence>MPPKSRPAVPPLPRLRVKNQTVKQQSNPCLVIMSQMLNCWASNGEGSVLCKNLEQELKGCMAKGIKVAPPSKPTNQTTIAKLGKTFGDAETEANENTGEITKLKENNMYKSFFQDFEKLKKDLDTTSRISSFEEQKSFKQVFDYLSRESNKIGVVKSLETFVNFQSPVKQSLKVDAFQTQEKKQTQVPSFFNAASGPINLEVQYTEKQNLNKKLLEALAPTIQYLNKDIKTNKQMYEFINESLIKAFLDKYSITGKYKKSSKRVASFDLISKQSKTSPECPLIDERTLPFLLKFCINSLTFDFDAISTSLLVVKRIKEHESVELYKFGMNIDVYNSLFIQIWSKTGNLKLVSELIDELKINAIPPDLYTFKILAKIYLHCMRVKEGIKAEPYILWNNAAQVYKIRDYLKDFRLL</sequence>
<dbReference type="GO" id="GO:0032543">
    <property type="term" value="P:mitochondrial translation"/>
    <property type="evidence" value="ECO:0007669"/>
    <property type="project" value="InterPro"/>
</dbReference>
<organism evidence="2 3">
    <name type="scientific">Pichia inconspicua</name>
    <dbReference type="NCBI Taxonomy" id="52247"/>
    <lineage>
        <taxon>Eukaryota</taxon>
        <taxon>Fungi</taxon>
        <taxon>Dikarya</taxon>
        <taxon>Ascomycota</taxon>
        <taxon>Saccharomycotina</taxon>
        <taxon>Pichiomycetes</taxon>
        <taxon>Pichiales</taxon>
        <taxon>Pichiaceae</taxon>
        <taxon>Pichia</taxon>
    </lineage>
</organism>
<dbReference type="Pfam" id="PF19189">
    <property type="entry name" value="Mtf2"/>
    <property type="match status" value="1"/>
</dbReference>
<dbReference type="EMBL" id="SELW01000101">
    <property type="protein sequence ID" value="TID30865.1"/>
    <property type="molecule type" value="Genomic_DNA"/>
</dbReference>
<dbReference type="AlphaFoldDB" id="A0A4T0X6B4"/>
<gene>
    <name evidence="2" type="ORF">CANINC_000554</name>
</gene>
<keyword evidence="3" id="KW-1185">Reference proteome</keyword>
<dbReference type="InterPro" id="IPR011990">
    <property type="entry name" value="TPR-like_helical_dom_sf"/>
</dbReference>
<dbReference type="PANTHER" id="PTHR28066">
    <property type="entry name" value="37S RIBOSOMAL PROTEIN MRP10, MITOCHONDRIAL"/>
    <property type="match status" value="1"/>
</dbReference>
<evidence type="ECO:0000313" key="2">
    <source>
        <dbReference type="EMBL" id="TID30865.1"/>
    </source>
</evidence>